<proteinExistence type="inferred from homology"/>
<dbReference type="Proteomes" id="UP001162131">
    <property type="component" value="Unassembled WGS sequence"/>
</dbReference>
<feature type="domain" description="Cyclin-like" evidence="3">
    <location>
        <begin position="75"/>
        <end position="159"/>
    </location>
</feature>
<reference evidence="4" key="1">
    <citation type="submission" date="2021-09" db="EMBL/GenBank/DDBJ databases">
        <authorList>
            <consortium name="AG Swart"/>
            <person name="Singh M."/>
            <person name="Singh A."/>
            <person name="Seah K."/>
            <person name="Emmerich C."/>
        </authorList>
    </citation>
    <scope>NUCLEOTIDE SEQUENCE</scope>
    <source>
        <strain evidence="4">ATCC30299</strain>
    </source>
</reference>
<protein>
    <recommendedName>
        <fullName evidence="3">Cyclin-like domain-containing protein</fullName>
    </recommendedName>
</protein>
<keyword evidence="5" id="KW-1185">Reference proteome</keyword>
<dbReference type="CDD" id="cd20529">
    <property type="entry name" value="CYCLIN_CCNJ-like_rpt2"/>
    <property type="match status" value="1"/>
</dbReference>
<gene>
    <name evidence="4" type="ORF">BSTOLATCC_MIC169</name>
</gene>
<dbReference type="InterPro" id="IPR004367">
    <property type="entry name" value="Cyclin_C-dom"/>
</dbReference>
<comment type="similarity">
    <text evidence="2">Belongs to the cyclin family.</text>
</comment>
<evidence type="ECO:0000256" key="2">
    <source>
        <dbReference type="RuleBase" id="RU000383"/>
    </source>
</evidence>
<evidence type="ECO:0000259" key="3">
    <source>
        <dbReference type="SMART" id="SM00385"/>
    </source>
</evidence>
<dbReference type="InterPro" id="IPR006671">
    <property type="entry name" value="Cyclin_N"/>
</dbReference>
<dbReference type="AlphaFoldDB" id="A0AAU9IKH9"/>
<dbReference type="SMART" id="SM00385">
    <property type="entry name" value="CYCLIN"/>
    <property type="match status" value="1"/>
</dbReference>
<evidence type="ECO:0000256" key="1">
    <source>
        <dbReference type="ARBA" id="ARBA00023127"/>
    </source>
</evidence>
<organism evidence="4 5">
    <name type="scientific">Blepharisma stoltei</name>
    <dbReference type="NCBI Taxonomy" id="1481888"/>
    <lineage>
        <taxon>Eukaryota</taxon>
        <taxon>Sar</taxon>
        <taxon>Alveolata</taxon>
        <taxon>Ciliophora</taxon>
        <taxon>Postciliodesmatophora</taxon>
        <taxon>Heterotrichea</taxon>
        <taxon>Heterotrichida</taxon>
        <taxon>Blepharismidae</taxon>
        <taxon>Blepharisma</taxon>
    </lineage>
</organism>
<dbReference type="SUPFAM" id="SSF47954">
    <property type="entry name" value="Cyclin-like"/>
    <property type="match status" value="2"/>
</dbReference>
<comment type="caution">
    <text evidence="4">The sequence shown here is derived from an EMBL/GenBank/DDBJ whole genome shotgun (WGS) entry which is preliminary data.</text>
</comment>
<dbReference type="Pfam" id="PF00134">
    <property type="entry name" value="Cyclin_N"/>
    <property type="match status" value="1"/>
</dbReference>
<keyword evidence="1 2" id="KW-0195">Cyclin</keyword>
<dbReference type="Gene3D" id="1.10.472.10">
    <property type="entry name" value="Cyclin-like"/>
    <property type="match status" value="2"/>
</dbReference>
<dbReference type="InterPro" id="IPR039361">
    <property type="entry name" value="Cyclin"/>
</dbReference>
<name>A0AAU9IKH9_9CILI</name>
<evidence type="ECO:0000313" key="5">
    <source>
        <dbReference type="Proteomes" id="UP001162131"/>
    </source>
</evidence>
<dbReference type="InterPro" id="IPR036915">
    <property type="entry name" value="Cyclin-like_sf"/>
</dbReference>
<dbReference type="InterPro" id="IPR013763">
    <property type="entry name" value="Cyclin-like_dom"/>
</dbReference>
<dbReference type="Pfam" id="PF02984">
    <property type="entry name" value="Cyclin_C"/>
    <property type="match status" value="1"/>
</dbReference>
<sequence length="274" mass="31522">MICTHSKNYHKGIKFCTVCGAFLSSSGSKTIREQEFLSELHFSPKDVLNELRDLQRFNRFSMSSPYLLYRKVLIEWIFEIGESLNVKVLTIHSAIYIMDTSLSTIDIPVVQYQGVALISLVIASKCEELIDDALEIKDIARFTKIPYNRLKQIELEVLDSIDWRAHRATPLHFLEFYISVGCVFDSDTIKTKDKSKAVRNVRKYSQFFADLCLQESSFLVYSAEELALSFIASGRKVLNIEPLWSSELTELTQTNLNLECCEKMYSLYSQQFLG</sequence>
<accession>A0AAU9IKH9</accession>
<dbReference type="PANTHER" id="PTHR10177">
    <property type="entry name" value="CYCLINS"/>
    <property type="match status" value="1"/>
</dbReference>
<evidence type="ECO:0000313" key="4">
    <source>
        <dbReference type="EMBL" id="CAG9309955.1"/>
    </source>
</evidence>
<dbReference type="EMBL" id="CAJZBQ010000001">
    <property type="protein sequence ID" value="CAG9309955.1"/>
    <property type="molecule type" value="Genomic_DNA"/>
</dbReference>